<comment type="caution">
    <text evidence="1">The sequence shown here is derived from an EMBL/GenBank/DDBJ whole genome shotgun (WGS) entry which is preliminary data.</text>
</comment>
<proteinExistence type="predicted"/>
<gene>
    <name evidence="1" type="ORF">Dpo_8c00800</name>
</gene>
<reference evidence="1 2" key="1">
    <citation type="journal article" date="2013" name="Genome Announc.">
        <title>Draft Genome Sequence of Desulfotignum phosphitoxidans DSM 13687 Strain FiPS-3.</title>
        <authorList>
            <person name="Poehlein A."/>
            <person name="Daniel R."/>
            <person name="Simeonova D.D."/>
        </authorList>
    </citation>
    <scope>NUCLEOTIDE SEQUENCE [LARGE SCALE GENOMIC DNA]</scope>
    <source>
        <strain evidence="1 2">DSM 13687</strain>
    </source>
</reference>
<name>S0FTJ4_9BACT</name>
<dbReference type="Proteomes" id="UP000014216">
    <property type="component" value="Unassembled WGS sequence"/>
</dbReference>
<protein>
    <submittedName>
        <fullName evidence="1">Uncharacterized protein</fullName>
    </submittedName>
</protein>
<accession>S0FTJ4</accession>
<keyword evidence="2" id="KW-1185">Reference proteome</keyword>
<dbReference type="RefSeq" id="WP_006967463.1">
    <property type="nucleotide sequence ID" value="NZ_APJX01000008.1"/>
</dbReference>
<evidence type="ECO:0000313" key="2">
    <source>
        <dbReference type="Proteomes" id="UP000014216"/>
    </source>
</evidence>
<evidence type="ECO:0000313" key="1">
    <source>
        <dbReference type="EMBL" id="EMS78413.1"/>
    </source>
</evidence>
<dbReference type="EMBL" id="APJX01000008">
    <property type="protein sequence ID" value="EMS78413.1"/>
    <property type="molecule type" value="Genomic_DNA"/>
</dbReference>
<dbReference type="AlphaFoldDB" id="S0FTJ4"/>
<organism evidence="1 2">
    <name type="scientific">Desulfotignum phosphitoxidans DSM 13687</name>
    <dbReference type="NCBI Taxonomy" id="1286635"/>
    <lineage>
        <taxon>Bacteria</taxon>
        <taxon>Pseudomonadati</taxon>
        <taxon>Thermodesulfobacteriota</taxon>
        <taxon>Desulfobacteria</taxon>
        <taxon>Desulfobacterales</taxon>
        <taxon>Desulfobacteraceae</taxon>
        <taxon>Desulfotignum</taxon>
    </lineage>
</organism>
<sequence>MADKVSKEQVYAMLGKRLAGELKEHTGHIDGVYWPSWDKDEKVWVAHPPGNHDCIGASRTIVISQKTGEVLADRMVGE</sequence>